<dbReference type="Gene3D" id="1.25.40.10">
    <property type="entry name" value="Tetratricopeptide repeat domain"/>
    <property type="match status" value="2"/>
</dbReference>
<dbReference type="SMART" id="SM00028">
    <property type="entry name" value="TPR"/>
    <property type="match status" value="4"/>
</dbReference>
<keyword evidence="6" id="KW-1185">Reference proteome</keyword>
<evidence type="ECO:0000313" key="6">
    <source>
        <dbReference type="Proteomes" id="UP000621670"/>
    </source>
</evidence>
<keyword evidence="1" id="KW-0677">Repeat</keyword>
<evidence type="ECO:0000313" key="5">
    <source>
        <dbReference type="EMBL" id="MBC5863149.1"/>
    </source>
</evidence>
<dbReference type="Pfam" id="PF13181">
    <property type="entry name" value="TPR_8"/>
    <property type="match status" value="1"/>
</dbReference>
<evidence type="ECO:0000256" key="4">
    <source>
        <dbReference type="SAM" id="Phobius"/>
    </source>
</evidence>
<organism evidence="5 6">
    <name type="scientific">Flavobacterium turcicum</name>
    <dbReference type="NCBI Taxonomy" id="2764718"/>
    <lineage>
        <taxon>Bacteria</taxon>
        <taxon>Pseudomonadati</taxon>
        <taxon>Bacteroidota</taxon>
        <taxon>Flavobacteriia</taxon>
        <taxon>Flavobacteriales</taxon>
        <taxon>Flavobacteriaceae</taxon>
        <taxon>Flavobacterium</taxon>
    </lineage>
</organism>
<feature type="repeat" description="TPR" evidence="3">
    <location>
        <begin position="107"/>
        <end position="140"/>
    </location>
</feature>
<comment type="caution">
    <text evidence="5">The sequence shown here is derived from an EMBL/GenBank/DDBJ whole genome shotgun (WGS) entry which is preliminary data.</text>
</comment>
<dbReference type="InterPro" id="IPR011990">
    <property type="entry name" value="TPR-like_helical_dom_sf"/>
</dbReference>
<keyword evidence="4" id="KW-1133">Transmembrane helix</keyword>
<dbReference type="PANTHER" id="PTHR44858:SF1">
    <property type="entry name" value="UDP-N-ACETYLGLUCOSAMINE--PEPTIDE N-ACETYLGLUCOSAMINYLTRANSFERASE SPINDLY-RELATED"/>
    <property type="match status" value="1"/>
</dbReference>
<dbReference type="EMBL" id="JACRUM010000003">
    <property type="protein sequence ID" value="MBC5863149.1"/>
    <property type="molecule type" value="Genomic_DNA"/>
</dbReference>
<proteinExistence type="predicted"/>
<reference evidence="5 6" key="1">
    <citation type="submission" date="2020-08" db="EMBL/GenBank/DDBJ databases">
        <title>Description of novel Flavobacterium F-400 isolate.</title>
        <authorList>
            <person name="Saticioglu I."/>
            <person name="Duman M."/>
            <person name="Altun S."/>
        </authorList>
    </citation>
    <scope>NUCLEOTIDE SEQUENCE [LARGE SCALE GENOMIC DNA]</scope>
    <source>
        <strain evidence="5 6">F-400</strain>
    </source>
</reference>
<dbReference type="PROSITE" id="PS50293">
    <property type="entry name" value="TPR_REGION"/>
    <property type="match status" value="1"/>
</dbReference>
<keyword evidence="4" id="KW-0472">Membrane</keyword>
<keyword evidence="4" id="KW-0812">Transmembrane</keyword>
<dbReference type="PROSITE" id="PS50005">
    <property type="entry name" value="TPR"/>
    <property type="match status" value="2"/>
</dbReference>
<feature type="repeat" description="TPR" evidence="3">
    <location>
        <begin position="73"/>
        <end position="106"/>
    </location>
</feature>
<evidence type="ECO:0000256" key="1">
    <source>
        <dbReference type="ARBA" id="ARBA00022737"/>
    </source>
</evidence>
<sequence>MKKNRIVKVIFLSFVGCTIPCLFLIGISMMVYGSNFPSKKFYYWKGYIEQRNGNLEASIKSYDNVIKLDGKYPTAYISRGSAYLDLKKYDKAIANYTVAIKLSPENEKPYAYRGRAYYEIDSLKNAKEDFDKAIYLNKDFGYAYSNRALLKYTKLDDFEGACEDLKTAAKLGDEEAKTHLRDGVCK</sequence>
<dbReference type="InterPro" id="IPR019734">
    <property type="entry name" value="TPR_rpt"/>
</dbReference>
<dbReference type="Proteomes" id="UP000621670">
    <property type="component" value="Unassembled WGS sequence"/>
</dbReference>
<dbReference type="SUPFAM" id="SSF48452">
    <property type="entry name" value="TPR-like"/>
    <property type="match status" value="1"/>
</dbReference>
<evidence type="ECO:0000256" key="3">
    <source>
        <dbReference type="PROSITE-ProRule" id="PRU00339"/>
    </source>
</evidence>
<name>A0ABR7JFA0_9FLAO</name>
<feature type="transmembrane region" description="Helical" evidence="4">
    <location>
        <begin position="9"/>
        <end position="32"/>
    </location>
</feature>
<dbReference type="InterPro" id="IPR050498">
    <property type="entry name" value="Ycf3"/>
</dbReference>
<accession>A0ABR7JFA0</accession>
<protein>
    <submittedName>
        <fullName evidence="5">Tetratricopeptide repeat protein</fullName>
    </submittedName>
</protein>
<evidence type="ECO:0000256" key="2">
    <source>
        <dbReference type="ARBA" id="ARBA00022803"/>
    </source>
</evidence>
<dbReference type="Pfam" id="PF13414">
    <property type="entry name" value="TPR_11"/>
    <property type="match status" value="1"/>
</dbReference>
<dbReference type="PANTHER" id="PTHR44858">
    <property type="entry name" value="TETRATRICOPEPTIDE REPEAT PROTEIN 6"/>
    <property type="match status" value="1"/>
</dbReference>
<gene>
    <name evidence="5" type="ORF">H8R26_06905</name>
</gene>
<keyword evidence="2 3" id="KW-0802">TPR repeat</keyword>
<dbReference type="RefSeq" id="WP_166134756.1">
    <property type="nucleotide sequence ID" value="NZ_JAAOBY010000003.1"/>
</dbReference>